<feature type="domain" description="Flagellin C-terminal" evidence="5">
    <location>
        <begin position="226"/>
        <end position="307"/>
    </location>
</feature>
<dbReference type="GO" id="GO:0005576">
    <property type="term" value="C:extracellular region"/>
    <property type="evidence" value="ECO:0007669"/>
    <property type="project" value="UniProtKB-SubCell"/>
</dbReference>
<evidence type="ECO:0000256" key="2">
    <source>
        <dbReference type="ARBA" id="ARBA00023143"/>
    </source>
</evidence>
<keyword evidence="6" id="KW-0966">Cell projection</keyword>
<evidence type="ECO:0000256" key="1">
    <source>
        <dbReference type="ARBA" id="ARBA00005709"/>
    </source>
</evidence>
<dbReference type="PANTHER" id="PTHR42792:SF1">
    <property type="entry name" value="FLAGELLAR HOOK-ASSOCIATED PROTEIN 3"/>
    <property type="match status" value="1"/>
</dbReference>
<dbReference type="InterPro" id="IPR001029">
    <property type="entry name" value="Flagellin_N"/>
</dbReference>
<keyword evidence="6" id="KW-0969">Cilium</keyword>
<name>A0A327KS71_9BRAD</name>
<proteinExistence type="inferred from homology"/>
<gene>
    <name evidence="6" type="primary">flgL</name>
    <name evidence="6" type="ORF">CH341_23565</name>
</gene>
<evidence type="ECO:0000313" key="6">
    <source>
        <dbReference type="EMBL" id="RAI40553.1"/>
    </source>
</evidence>
<dbReference type="GO" id="GO:0005198">
    <property type="term" value="F:structural molecule activity"/>
    <property type="evidence" value="ECO:0007669"/>
    <property type="project" value="UniProtKB-UniRule"/>
</dbReference>
<dbReference type="Gene3D" id="1.20.1330.10">
    <property type="entry name" value="f41 fragment of flagellin, N-terminal domain"/>
    <property type="match status" value="1"/>
</dbReference>
<evidence type="ECO:0000259" key="4">
    <source>
        <dbReference type="Pfam" id="PF00669"/>
    </source>
</evidence>
<comment type="subcellular location">
    <subcellularLocation>
        <location evidence="3">Secreted</location>
    </subcellularLocation>
    <subcellularLocation>
        <location evidence="3">Bacterial flagellum</location>
    </subcellularLocation>
</comment>
<evidence type="ECO:0000313" key="7">
    <source>
        <dbReference type="Proteomes" id="UP000249130"/>
    </source>
</evidence>
<dbReference type="InterPro" id="IPR001492">
    <property type="entry name" value="Flagellin"/>
</dbReference>
<feature type="domain" description="Flagellin N-terminal" evidence="4">
    <location>
        <begin position="7"/>
        <end position="141"/>
    </location>
</feature>
<keyword evidence="2 3" id="KW-0975">Bacterial flagellum</keyword>
<comment type="function">
    <text evidence="3">Flagellin is the subunit protein which polymerizes to form the filaments of bacterial flagella.</text>
</comment>
<dbReference type="RefSeq" id="WP_111421458.1">
    <property type="nucleotide sequence ID" value="NZ_NPEX01000228.1"/>
</dbReference>
<dbReference type="Pfam" id="PF00669">
    <property type="entry name" value="Flagellin_N"/>
    <property type="match status" value="1"/>
</dbReference>
<accession>A0A327KS71</accession>
<comment type="caution">
    <text evidence="6">The sequence shown here is derived from an EMBL/GenBank/DDBJ whole genome shotgun (WGS) entry which is preliminary data.</text>
</comment>
<dbReference type="Pfam" id="PF00700">
    <property type="entry name" value="Flagellin_C"/>
    <property type="match status" value="1"/>
</dbReference>
<dbReference type="NCBIfam" id="NF006489">
    <property type="entry name" value="PRK08913.1"/>
    <property type="match status" value="1"/>
</dbReference>
<organism evidence="6 7">
    <name type="scientific">Rhodoplanes roseus</name>
    <dbReference type="NCBI Taxonomy" id="29409"/>
    <lineage>
        <taxon>Bacteria</taxon>
        <taxon>Pseudomonadati</taxon>
        <taxon>Pseudomonadota</taxon>
        <taxon>Alphaproteobacteria</taxon>
        <taxon>Hyphomicrobiales</taxon>
        <taxon>Nitrobacteraceae</taxon>
        <taxon>Rhodoplanes</taxon>
    </lineage>
</organism>
<evidence type="ECO:0000259" key="5">
    <source>
        <dbReference type="Pfam" id="PF00700"/>
    </source>
</evidence>
<comment type="similarity">
    <text evidence="1 3">Belongs to the bacterial flagellin family.</text>
</comment>
<evidence type="ECO:0000256" key="3">
    <source>
        <dbReference type="RuleBase" id="RU362073"/>
    </source>
</evidence>
<reference evidence="6 7" key="1">
    <citation type="submission" date="2017-07" db="EMBL/GenBank/DDBJ databases">
        <title>Draft Genome Sequences of Select Purple Nonsulfur Bacteria.</title>
        <authorList>
            <person name="Lasarre B."/>
            <person name="Mckinlay J.B."/>
        </authorList>
    </citation>
    <scope>NUCLEOTIDE SEQUENCE [LARGE SCALE GENOMIC DNA]</scope>
    <source>
        <strain evidence="6 7">DSM 5909</strain>
    </source>
</reference>
<dbReference type="SUPFAM" id="SSF64518">
    <property type="entry name" value="Phase 1 flagellin"/>
    <property type="match status" value="1"/>
</dbReference>
<sequence length="308" mass="32596">MIGRVATFALSEKTINQALRTQARNTELTLQQASGEISSNFGGLGSTSRRVLELQTAVTQSAAYSDAATNAGSRIEIMYSAMSQMTDLLTTLQSSITSATDAGTLDDGTVSSLTTSMGEYLDEFGSLLNTQYEGRYLFSGAMIDTAPVDLDDYPAQTVPSTESTDYYKGDDAIASVRVSTEQVVEYGVTADDPAFEKALRAFSIMANLSSGTETLDSDTLNEALSLTKTALSGVSTIQTKLSINANTLEKAASLQTSFQDQATSLESTLTDVDVAAAAAELATRQTQLQAAYSAIAKIQSLSLADYLK</sequence>
<protein>
    <recommendedName>
        <fullName evidence="3">Flagellin</fullName>
    </recommendedName>
</protein>
<dbReference type="GO" id="GO:0009288">
    <property type="term" value="C:bacterial-type flagellum"/>
    <property type="evidence" value="ECO:0007669"/>
    <property type="project" value="UniProtKB-SubCell"/>
</dbReference>
<dbReference type="PANTHER" id="PTHR42792">
    <property type="entry name" value="FLAGELLIN"/>
    <property type="match status" value="1"/>
</dbReference>
<keyword evidence="6" id="KW-0282">Flagellum</keyword>
<dbReference type="InterPro" id="IPR046358">
    <property type="entry name" value="Flagellin_C"/>
</dbReference>
<dbReference type="OrthoDB" id="9758307at2"/>
<keyword evidence="3" id="KW-0964">Secreted</keyword>
<dbReference type="AlphaFoldDB" id="A0A327KS71"/>
<dbReference type="Proteomes" id="UP000249130">
    <property type="component" value="Unassembled WGS sequence"/>
</dbReference>
<dbReference type="EMBL" id="NPEX01000228">
    <property type="protein sequence ID" value="RAI40553.1"/>
    <property type="molecule type" value="Genomic_DNA"/>
</dbReference>
<keyword evidence="7" id="KW-1185">Reference proteome</keyword>